<gene>
    <name evidence="2" type="primary">ppk27</name>
    <name evidence="2" type="ORF">SOMG_01407</name>
</gene>
<dbReference type="KEGG" id="som:SOMG_01407"/>
<reference evidence="2 3" key="1">
    <citation type="journal article" date="2023" name="G3 (Bethesda)">
        <title>A high-quality reference genome for the fission yeast Schizosaccharomyces osmophilus.</title>
        <authorList>
            <person name="Jia G.S."/>
            <person name="Zhang W.C."/>
            <person name="Liang Y."/>
            <person name="Liu X.H."/>
            <person name="Rhind N."/>
            <person name="Pidoux A."/>
            <person name="Brysch-Herzberg M."/>
            <person name="Du L.L."/>
        </authorList>
    </citation>
    <scope>NUCLEOTIDE SEQUENCE [LARGE SCALE GENOMIC DNA]</scope>
    <source>
        <strain evidence="2 3">CBS 15793</strain>
    </source>
</reference>
<dbReference type="PANTHER" id="PTHR44167">
    <property type="entry name" value="OVARIAN-SPECIFIC SERINE/THREONINE-PROTEIN KINASE LOK-RELATED"/>
    <property type="match status" value="1"/>
</dbReference>
<keyword evidence="2" id="KW-0418">Kinase</keyword>
<dbReference type="AlphaFoldDB" id="A0AAF0AVY3"/>
<dbReference type="GO" id="GO:0004674">
    <property type="term" value="F:protein serine/threonine kinase activity"/>
    <property type="evidence" value="ECO:0007669"/>
    <property type="project" value="TreeGrafter"/>
</dbReference>
<dbReference type="Gene3D" id="1.10.510.10">
    <property type="entry name" value="Transferase(Phosphotransferase) domain 1"/>
    <property type="match status" value="1"/>
</dbReference>
<dbReference type="InterPro" id="IPR011009">
    <property type="entry name" value="Kinase-like_dom_sf"/>
</dbReference>
<evidence type="ECO:0000313" key="3">
    <source>
        <dbReference type="Proteomes" id="UP001212411"/>
    </source>
</evidence>
<dbReference type="GeneID" id="80874889"/>
<dbReference type="InterPro" id="IPR000719">
    <property type="entry name" value="Prot_kinase_dom"/>
</dbReference>
<organism evidence="2 3">
    <name type="scientific">Schizosaccharomyces osmophilus</name>
    <dbReference type="NCBI Taxonomy" id="2545709"/>
    <lineage>
        <taxon>Eukaryota</taxon>
        <taxon>Fungi</taxon>
        <taxon>Dikarya</taxon>
        <taxon>Ascomycota</taxon>
        <taxon>Taphrinomycotina</taxon>
        <taxon>Schizosaccharomycetes</taxon>
        <taxon>Schizosaccharomycetales</taxon>
        <taxon>Schizosaccharomycetaceae</taxon>
        <taxon>Schizosaccharomyces</taxon>
    </lineage>
</organism>
<dbReference type="Pfam" id="PF00069">
    <property type="entry name" value="Pkinase"/>
    <property type="match status" value="1"/>
</dbReference>
<dbReference type="EMBL" id="CP115611">
    <property type="protein sequence ID" value="WBW72962.1"/>
    <property type="molecule type" value="Genomic_DNA"/>
</dbReference>
<dbReference type="GO" id="GO:0005737">
    <property type="term" value="C:cytoplasm"/>
    <property type="evidence" value="ECO:0007669"/>
    <property type="project" value="TreeGrafter"/>
</dbReference>
<dbReference type="GO" id="GO:0005634">
    <property type="term" value="C:nucleus"/>
    <property type="evidence" value="ECO:0007669"/>
    <property type="project" value="TreeGrafter"/>
</dbReference>
<dbReference type="PANTHER" id="PTHR44167:SF24">
    <property type="entry name" value="SERINE_THREONINE-PROTEIN KINASE CHK2"/>
    <property type="match status" value="1"/>
</dbReference>
<sequence>MFQNNNFLDRNEQSQKRNVEKPKFLRSVKYSNTCTSELTKRALIEESNIQTDNPTSSCLRLFELEVDSVLHPSYQKTFYCLPIKSEAGFVYKYDPDIEFNWKIKKQVSSGRQRDVFLVASSKGSSGRQFIIIKKLMCISKPQKLTSYAYKGFLQEVRILSSLQHRGIVHLINYYLSPSDILLAESFYEGGDLYECTKHFYTNFSPEFVGRIFGEIVDAVAFLHNQLLVHRDLKLENILLTRKYEDLKGIKDFQTYHLPLIKISDFEFSKFVDKDSHIVQPESGSPEYAAPEVYLGISHDGFKADCWSLGILLFAMMEGRLPFDAMPPFEDPPDVRIKRYVQRLVRLTYNWIRCKPSEEQEHEGTANSTLYPLDAWIEARDLVQSLLIHRDHRPYSEELLKNSWICNSFKCDL</sequence>
<feature type="domain" description="Protein kinase" evidence="1">
    <location>
        <begin position="101"/>
        <end position="404"/>
    </location>
</feature>
<dbReference type="Proteomes" id="UP001212411">
    <property type="component" value="Chromosome 1"/>
</dbReference>
<dbReference type="SUPFAM" id="SSF56112">
    <property type="entry name" value="Protein kinase-like (PK-like)"/>
    <property type="match status" value="1"/>
</dbReference>
<dbReference type="SMART" id="SM00220">
    <property type="entry name" value="S_TKc"/>
    <property type="match status" value="1"/>
</dbReference>
<keyword evidence="2" id="KW-0808">Transferase</keyword>
<name>A0AAF0AVY3_9SCHI</name>
<dbReference type="PROSITE" id="PS50011">
    <property type="entry name" value="PROTEIN_KINASE_DOM"/>
    <property type="match status" value="1"/>
</dbReference>
<accession>A0AAF0AVY3</accession>
<keyword evidence="3" id="KW-1185">Reference proteome</keyword>
<dbReference type="RefSeq" id="XP_056037205.1">
    <property type="nucleotide sequence ID" value="XM_056180200.1"/>
</dbReference>
<evidence type="ECO:0000259" key="1">
    <source>
        <dbReference type="PROSITE" id="PS50011"/>
    </source>
</evidence>
<dbReference type="GO" id="GO:0044773">
    <property type="term" value="P:mitotic DNA damage checkpoint signaling"/>
    <property type="evidence" value="ECO:0007669"/>
    <property type="project" value="TreeGrafter"/>
</dbReference>
<dbReference type="GO" id="GO:0005524">
    <property type="term" value="F:ATP binding"/>
    <property type="evidence" value="ECO:0007669"/>
    <property type="project" value="InterPro"/>
</dbReference>
<dbReference type="PROSITE" id="PS00108">
    <property type="entry name" value="PROTEIN_KINASE_ST"/>
    <property type="match status" value="1"/>
</dbReference>
<proteinExistence type="predicted"/>
<protein>
    <submittedName>
        <fullName evidence="2">Calcium/calmodulin-dependent protein kinase Ppk27</fullName>
    </submittedName>
</protein>
<dbReference type="InterPro" id="IPR008271">
    <property type="entry name" value="Ser/Thr_kinase_AS"/>
</dbReference>
<evidence type="ECO:0000313" key="2">
    <source>
        <dbReference type="EMBL" id="WBW72962.1"/>
    </source>
</evidence>